<evidence type="ECO:0000313" key="1">
    <source>
        <dbReference type="EMBL" id="KAE8167555.1"/>
    </source>
</evidence>
<protein>
    <submittedName>
        <fullName evidence="1">Uncharacterized protein</fullName>
    </submittedName>
</protein>
<dbReference type="EMBL" id="ML738589">
    <property type="protein sequence ID" value="KAE8167555.1"/>
    <property type="molecule type" value="Genomic_DNA"/>
</dbReference>
<keyword evidence="2" id="KW-1185">Reference proteome</keyword>
<dbReference type="AlphaFoldDB" id="A0A5N6V952"/>
<gene>
    <name evidence="1" type="ORF">BDV40DRAFT_170074</name>
</gene>
<organism evidence="1 2">
    <name type="scientific">Aspergillus tamarii</name>
    <dbReference type="NCBI Taxonomy" id="41984"/>
    <lineage>
        <taxon>Eukaryota</taxon>
        <taxon>Fungi</taxon>
        <taxon>Dikarya</taxon>
        <taxon>Ascomycota</taxon>
        <taxon>Pezizomycotina</taxon>
        <taxon>Eurotiomycetes</taxon>
        <taxon>Eurotiomycetidae</taxon>
        <taxon>Eurotiales</taxon>
        <taxon>Aspergillaceae</taxon>
        <taxon>Aspergillus</taxon>
        <taxon>Aspergillus subgen. Circumdati</taxon>
    </lineage>
</organism>
<proteinExistence type="predicted"/>
<accession>A0A5N6V952</accession>
<dbReference type="Proteomes" id="UP000326950">
    <property type="component" value="Unassembled WGS sequence"/>
</dbReference>
<sequence>MFLFPKLPRCRKGISVSLAAIIIRLGFDQRLKNWPALIRSCVNHRNSSASSTRCKSDCEGGRHRYIISLKTISKRVGGAQNKPLCWLRTSCEEIGEGPSSERILVRFSGRGDKDVDYVLESYRIGVPSL</sequence>
<reference evidence="1 2" key="1">
    <citation type="submission" date="2019-04" db="EMBL/GenBank/DDBJ databases">
        <title>Friends and foes A comparative genomics study of 23 Aspergillus species from section Flavi.</title>
        <authorList>
            <consortium name="DOE Joint Genome Institute"/>
            <person name="Kjaerbolling I."/>
            <person name="Vesth T."/>
            <person name="Frisvad J.C."/>
            <person name="Nybo J.L."/>
            <person name="Theobald S."/>
            <person name="Kildgaard S."/>
            <person name="Isbrandt T."/>
            <person name="Kuo A."/>
            <person name="Sato A."/>
            <person name="Lyhne E.K."/>
            <person name="Kogle M.E."/>
            <person name="Wiebenga A."/>
            <person name="Kun R.S."/>
            <person name="Lubbers R.J."/>
            <person name="Makela M.R."/>
            <person name="Barry K."/>
            <person name="Chovatia M."/>
            <person name="Clum A."/>
            <person name="Daum C."/>
            <person name="Haridas S."/>
            <person name="He G."/>
            <person name="LaButti K."/>
            <person name="Lipzen A."/>
            <person name="Mondo S."/>
            <person name="Riley R."/>
            <person name="Salamov A."/>
            <person name="Simmons B.A."/>
            <person name="Magnuson J.K."/>
            <person name="Henrissat B."/>
            <person name="Mortensen U.H."/>
            <person name="Larsen T.O."/>
            <person name="Devries R.P."/>
            <person name="Grigoriev I.V."/>
            <person name="Machida M."/>
            <person name="Baker S.E."/>
            <person name="Andersen M.R."/>
        </authorList>
    </citation>
    <scope>NUCLEOTIDE SEQUENCE [LARGE SCALE GENOMIC DNA]</scope>
    <source>
        <strain evidence="1 2">CBS 117626</strain>
    </source>
</reference>
<name>A0A5N6V952_ASPTM</name>
<evidence type="ECO:0000313" key="2">
    <source>
        <dbReference type="Proteomes" id="UP000326950"/>
    </source>
</evidence>